<gene>
    <name evidence="2" type="ORF">BV97_04374</name>
</gene>
<name>A0A031JRH5_9SPHN</name>
<dbReference type="RefSeq" id="WP_036528663.1">
    <property type="nucleotide sequence ID" value="NZ_JFYZ01000032.1"/>
</dbReference>
<organism evidence="2 3">
    <name type="scientific">Novosphingobium resinovorum</name>
    <dbReference type="NCBI Taxonomy" id="158500"/>
    <lineage>
        <taxon>Bacteria</taxon>
        <taxon>Pseudomonadati</taxon>
        <taxon>Pseudomonadota</taxon>
        <taxon>Alphaproteobacteria</taxon>
        <taxon>Sphingomonadales</taxon>
        <taxon>Sphingomonadaceae</taxon>
        <taxon>Novosphingobium</taxon>
    </lineage>
</organism>
<evidence type="ECO:0000313" key="2">
    <source>
        <dbReference type="EMBL" id="EZP77805.1"/>
    </source>
</evidence>
<comment type="similarity">
    <text evidence="1">Belongs to the phD/YefM antitoxin family.</text>
</comment>
<sequence>MSLSIETFRSSEVSKRFGFYYDKAMTHPIAVERDGAVRVVMLSTAEYERLARLDHIALAPKELSEAAFNAIANAQPVAEPDGSDKLMD</sequence>
<dbReference type="eggNOG" id="COG2161">
    <property type="taxonomic scope" value="Bacteria"/>
</dbReference>
<dbReference type="SUPFAM" id="SSF143120">
    <property type="entry name" value="YefM-like"/>
    <property type="match status" value="1"/>
</dbReference>
<proteinExistence type="inferred from homology"/>
<dbReference type="Proteomes" id="UP000024329">
    <property type="component" value="Unassembled WGS sequence"/>
</dbReference>
<comment type="caution">
    <text evidence="2">The sequence shown here is derived from an EMBL/GenBank/DDBJ whole genome shotgun (WGS) entry which is preliminary data.</text>
</comment>
<evidence type="ECO:0000256" key="1">
    <source>
        <dbReference type="ARBA" id="ARBA00009981"/>
    </source>
</evidence>
<reference evidence="2 3" key="1">
    <citation type="submission" date="2014-03" db="EMBL/GenBank/DDBJ databases">
        <title>Whole genome sequence of Novosphingobium resinovorum KF1.</title>
        <authorList>
            <person name="Gan H.M."/>
            <person name="Gan H.Y."/>
            <person name="Chew T.H."/>
            <person name="Savka M.A."/>
        </authorList>
    </citation>
    <scope>NUCLEOTIDE SEQUENCE [LARGE SCALE GENOMIC DNA]</scope>
    <source>
        <strain evidence="2 3">KF1</strain>
    </source>
</reference>
<dbReference type="InterPro" id="IPR036165">
    <property type="entry name" value="YefM-like_sf"/>
</dbReference>
<dbReference type="AlphaFoldDB" id="A0A031JRH5"/>
<dbReference type="EMBL" id="JFYZ01000032">
    <property type="protein sequence ID" value="EZP77805.1"/>
    <property type="molecule type" value="Genomic_DNA"/>
</dbReference>
<dbReference type="Gene3D" id="3.40.1620.10">
    <property type="entry name" value="YefM-like domain"/>
    <property type="match status" value="1"/>
</dbReference>
<accession>A0A031JRH5</accession>
<evidence type="ECO:0000313" key="3">
    <source>
        <dbReference type="Proteomes" id="UP000024329"/>
    </source>
</evidence>
<dbReference type="PATRIC" id="fig|158500.4.peg.4446"/>
<protein>
    <submittedName>
        <fullName evidence="2">Putative prevent-host-death protein</fullName>
    </submittedName>
</protein>